<feature type="domain" description="N-acetyltransferase" evidence="1">
    <location>
        <begin position="28"/>
        <end position="169"/>
    </location>
</feature>
<dbReference type="GO" id="GO:0005737">
    <property type="term" value="C:cytoplasm"/>
    <property type="evidence" value="ECO:0007669"/>
    <property type="project" value="TreeGrafter"/>
</dbReference>
<evidence type="ECO:0000313" key="2">
    <source>
        <dbReference type="EMBL" id="QNE34147.1"/>
    </source>
</evidence>
<reference evidence="3" key="1">
    <citation type="submission" date="2019-09" db="EMBL/GenBank/DDBJ databases">
        <title>Antimicrobial potential of Antarctic Bacteria.</title>
        <authorList>
            <person name="Benaud N."/>
            <person name="Edwards R.J."/>
            <person name="Ferrari B.C."/>
        </authorList>
    </citation>
    <scope>NUCLEOTIDE SEQUENCE [LARGE SCALE GENOMIC DNA]</scope>
    <source>
        <strain evidence="3">INR9</strain>
    </source>
</reference>
<dbReference type="SUPFAM" id="SSF55729">
    <property type="entry name" value="Acyl-CoA N-acyltransferases (Nat)"/>
    <property type="match status" value="1"/>
</dbReference>
<dbReference type="Proteomes" id="UP000515511">
    <property type="component" value="Chromosome"/>
</dbReference>
<dbReference type="KEGG" id="lse:F1C12_02700"/>
<dbReference type="AlphaFoldDB" id="A0A7G6Y6N2"/>
<dbReference type="Gene3D" id="3.40.630.30">
    <property type="match status" value="1"/>
</dbReference>
<accession>A0A7G6Y6N2</accession>
<keyword evidence="2" id="KW-0808">Transferase</keyword>
<dbReference type="EMBL" id="CP043641">
    <property type="protein sequence ID" value="QNE34147.1"/>
    <property type="molecule type" value="Genomic_DNA"/>
</dbReference>
<organism evidence="2 3">
    <name type="scientific">Leifsonia shinshuensis</name>
    <dbReference type="NCBI Taxonomy" id="150026"/>
    <lineage>
        <taxon>Bacteria</taxon>
        <taxon>Bacillati</taxon>
        <taxon>Actinomycetota</taxon>
        <taxon>Actinomycetes</taxon>
        <taxon>Micrococcales</taxon>
        <taxon>Microbacteriaceae</taxon>
        <taxon>Leifsonia</taxon>
    </lineage>
</organism>
<dbReference type="Pfam" id="PF13302">
    <property type="entry name" value="Acetyltransf_3"/>
    <property type="match status" value="1"/>
</dbReference>
<dbReference type="InterPro" id="IPR016181">
    <property type="entry name" value="Acyl_CoA_acyltransferase"/>
</dbReference>
<dbReference type="PANTHER" id="PTHR43441">
    <property type="entry name" value="RIBOSOMAL-PROTEIN-SERINE ACETYLTRANSFERASE"/>
    <property type="match status" value="1"/>
</dbReference>
<dbReference type="GO" id="GO:1990189">
    <property type="term" value="F:protein N-terminal-serine acetyltransferase activity"/>
    <property type="evidence" value="ECO:0007669"/>
    <property type="project" value="TreeGrafter"/>
</dbReference>
<dbReference type="PANTHER" id="PTHR43441:SF10">
    <property type="entry name" value="ACETYLTRANSFERASE"/>
    <property type="match status" value="1"/>
</dbReference>
<evidence type="ECO:0000259" key="1">
    <source>
        <dbReference type="Pfam" id="PF13302"/>
    </source>
</evidence>
<dbReference type="InterPro" id="IPR051908">
    <property type="entry name" value="Ribosomal_N-acetyltransferase"/>
</dbReference>
<dbReference type="GO" id="GO:0008999">
    <property type="term" value="F:protein-N-terminal-alanine acetyltransferase activity"/>
    <property type="evidence" value="ECO:0007669"/>
    <property type="project" value="TreeGrafter"/>
</dbReference>
<name>A0A7G6Y6N2_9MICO</name>
<gene>
    <name evidence="2" type="ORF">F1C12_02700</name>
</gene>
<dbReference type="InterPro" id="IPR000182">
    <property type="entry name" value="GNAT_dom"/>
</dbReference>
<proteinExistence type="predicted"/>
<protein>
    <submittedName>
        <fullName evidence="2">GNAT family N-acetyltransferase</fullName>
    </submittedName>
</protein>
<sequence length="200" mass="21929">MPASFATFVPNVGGAGSVRSVQVLRTARLVLDAPRESDIPAVLEACSDPETLRWVPLPDPYTRESAEFFVRAYCPHGLASGRFTVWAIREGATLPLVGAVEVRRDEAAGSASLGCWLTPSARRRGVMTEALTAVRDYVLSPDGFDLDRLRWEYLPGNEASRRLADAVGFDFAGAQPHAVDFRGEQREALTGVLRRDDVRR</sequence>
<evidence type="ECO:0000313" key="3">
    <source>
        <dbReference type="Proteomes" id="UP000515511"/>
    </source>
</evidence>